<feature type="chain" id="PRO_5017797476" description="Tetratricopeptide repeat protein" evidence="2">
    <location>
        <begin position="30"/>
        <end position="1180"/>
    </location>
</feature>
<accession>A0A3D9HSJ8</accession>
<keyword evidence="4" id="KW-1185">Reference proteome</keyword>
<evidence type="ECO:0000313" key="4">
    <source>
        <dbReference type="Proteomes" id="UP000256845"/>
    </source>
</evidence>
<keyword evidence="2" id="KW-0732">Signal</keyword>
<dbReference type="AlphaFoldDB" id="A0A3D9HSJ8"/>
<evidence type="ECO:0000313" key="3">
    <source>
        <dbReference type="EMBL" id="RED52467.1"/>
    </source>
</evidence>
<gene>
    <name evidence="3" type="ORF">DFP90_102488</name>
</gene>
<feature type="signal peptide" evidence="2">
    <location>
        <begin position="1"/>
        <end position="29"/>
    </location>
</feature>
<feature type="region of interest" description="Disordered" evidence="1">
    <location>
        <begin position="366"/>
        <end position="395"/>
    </location>
</feature>
<reference evidence="3 4" key="1">
    <citation type="submission" date="2018-07" db="EMBL/GenBank/DDBJ databases">
        <title>Genomic Encyclopedia of Type Strains, Phase III (KMG-III): the genomes of soil and plant-associated and newly described type strains.</title>
        <authorList>
            <person name="Whitman W."/>
        </authorList>
    </citation>
    <scope>NUCLEOTIDE SEQUENCE [LARGE SCALE GENOMIC DNA]</scope>
    <source>
        <strain evidence="3 4">CECT 8488</strain>
    </source>
</reference>
<dbReference type="Proteomes" id="UP000256845">
    <property type="component" value="Unassembled WGS sequence"/>
</dbReference>
<feature type="compositionally biased region" description="Low complexity" evidence="1">
    <location>
        <begin position="322"/>
        <end position="332"/>
    </location>
</feature>
<dbReference type="RefSeq" id="WP_115936000.1">
    <property type="nucleotide sequence ID" value="NZ_QRDW01000002.1"/>
</dbReference>
<sequence>MTEAKGIRKGLLGLLLPAAALLAADFAFAQEAVRTRGWAHSDFGRLVFDWPAAVGFEVDAANQQLTVRFDRTLESSFGAVQQQLSDYLVSGEIVENGRAVRFQLKQPVRVNSFANGNSVVVDLRPGQDATPQAPQATQTTQAAPALGVRVGEHPTFDRLVFDWIQPVTYQSAKQGGSLTVEFNRPASINLANVRGQLPAGVSNPQSEIRDGRTRFSLQIPENRTVRHFKSGEKVVIDILKGEAPAVAGAQTVSEGPIEPVAETSPTAEQPVASTDEEAAASPPGTAEGEPSSNASADNPLSLTPPVPEASPVGEVTADPQIEGAPAGEQAAEASEEAVLSEEERARQEEERLRIEAEDEAAQQAAIEGNLNLNRPGDLSVRDNAPDEEGPAPVSLTFSWPEDVGAAVFRRDAQVWIVFDRKATIDLAPLRQRGQPLIERIEQYPNTGATVLGLRTQPGINPIAKREGFDWVIDFRKKPIRPRNQMTIEATTDADVGPQLLFPTTDPGGLINLFDPNVGDTLRIAAFKEPGYGIRGRRVYPEFTILPSAQGLVVQPAIDDLLLDRDLNGFQLTSPDGLHISAVSPEAPVSSGPELSARRLFDLESWKHGEYEDYLEAEQALYRAITEVPVEKINDARMDLARFYIARQRGPEAMGVIKVIEGEEPNIATRPEFRALRGAAKFLNRDYQEALGDLNDPRLNGFAEIAVWRGAALAETEQWQDAENNFKSGDSLLLRYPYPLRGRLGLLRVESALVNRSLQSADSWLKELDRKPDLLQRGQLAALRFYQARVAFTYNDLDTADLLWRDLAEGKDWKYSVLSQYALVNMNLKQGVISKEEATETLDHLSYQWRGDGFELQVLRRLGEIYIQDNDYMNGLGAMRTAVTYFGEDPIAQGIRANMLDIFRRLYLDGEADRLPPLRALAIFDAFRELTPAGPDGDLMLEKLADRLIAVDLLSRAATLLEHQLKNRLVGEEKARVGAKLALIRLIDGDPQGALAALAATSFPELDRELEDDRRRLKAKASYENGDIDEAIKLLAGDISIEADMLRRDIYWNEENWAEVAKVLQRLAGDPPEEAEVGMTDEKARFVLNWAVALLLNSDDDGIALLNDLYGPAMNNSSYASTYRFIATPVESGNTAKLQDTIQQLANSDMFNAFMNNYRDKLLATPTSPGGDGLEDFSPQG</sequence>
<dbReference type="OrthoDB" id="7431909at2"/>
<evidence type="ECO:0008006" key="5">
    <source>
        <dbReference type="Google" id="ProtNLM"/>
    </source>
</evidence>
<comment type="caution">
    <text evidence="3">The sequence shown here is derived from an EMBL/GenBank/DDBJ whole genome shotgun (WGS) entry which is preliminary data.</text>
</comment>
<dbReference type="EMBL" id="QRDW01000002">
    <property type="protein sequence ID" value="RED52467.1"/>
    <property type="molecule type" value="Genomic_DNA"/>
</dbReference>
<name>A0A3D9HSJ8_9PROT</name>
<feature type="compositionally biased region" description="Basic and acidic residues" evidence="1">
    <location>
        <begin position="341"/>
        <end position="351"/>
    </location>
</feature>
<evidence type="ECO:0000256" key="1">
    <source>
        <dbReference type="SAM" id="MobiDB-lite"/>
    </source>
</evidence>
<protein>
    <recommendedName>
        <fullName evidence="5">Tetratricopeptide repeat protein</fullName>
    </recommendedName>
</protein>
<organism evidence="3 4">
    <name type="scientific">Aestuariispira insulae</name>
    <dbReference type="NCBI Taxonomy" id="1461337"/>
    <lineage>
        <taxon>Bacteria</taxon>
        <taxon>Pseudomonadati</taxon>
        <taxon>Pseudomonadota</taxon>
        <taxon>Alphaproteobacteria</taxon>
        <taxon>Rhodospirillales</taxon>
        <taxon>Kiloniellaceae</taxon>
        <taxon>Aestuariispira</taxon>
    </lineage>
</organism>
<feature type="compositionally biased region" description="Polar residues" evidence="1">
    <location>
        <begin position="290"/>
        <end position="301"/>
    </location>
</feature>
<feature type="region of interest" description="Disordered" evidence="1">
    <location>
        <begin position="249"/>
        <end position="351"/>
    </location>
</feature>
<proteinExistence type="predicted"/>
<evidence type="ECO:0000256" key="2">
    <source>
        <dbReference type="SAM" id="SignalP"/>
    </source>
</evidence>